<name>A0A3R6FH15_9BACT</name>
<dbReference type="PANTHER" id="PTHR22916:SF3">
    <property type="entry name" value="UDP-GLCNAC:BETAGAL BETA-1,3-N-ACETYLGLUCOSAMINYLTRANSFERASE-LIKE PROTEIN 1"/>
    <property type="match status" value="1"/>
</dbReference>
<keyword evidence="3" id="KW-1185">Reference proteome</keyword>
<dbReference type="InterPro" id="IPR029044">
    <property type="entry name" value="Nucleotide-diphossugar_trans"/>
</dbReference>
<evidence type="ECO:0000313" key="3">
    <source>
        <dbReference type="Proteomes" id="UP000286598"/>
    </source>
</evidence>
<evidence type="ECO:0000259" key="1">
    <source>
        <dbReference type="Pfam" id="PF00535"/>
    </source>
</evidence>
<organism evidence="2 3">
    <name type="scientific">Leyella stercorea</name>
    <dbReference type="NCBI Taxonomy" id="363265"/>
    <lineage>
        <taxon>Bacteria</taxon>
        <taxon>Pseudomonadati</taxon>
        <taxon>Bacteroidota</taxon>
        <taxon>Bacteroidia</taxon>
        <taxon>Bacteroidales</taxon>
        <taxon>Prevotellaceae</taxon>
        <taxon>Leyella</taxon>
    </lineage>
</organism>
<dbReference type="InterPro" id="IPR001173">
    <property type="entry name" value="Glyco_trans_2-like"/>
</dbReference>
<gene>
    <name evidence="2" type="ORF">DW060_11155</name>
</gene>
<accession>A0A3R6FH15</accession>
<proteinExistence type="predicted"/>
<dbReference type="SUPFAM" id="SSF53448">
    <property type="entry name" value="Nucleotide-diphospho-sugar transferases"/>
    <property type="match status" value="1"/>
</dbReference>
<feature type="domain" description="Glycosyltransferase 2-like" evidence="1">
    <location>
        <begin position="9"/>
        <end position="137"/>
    </location>
</feature>
<dbReference type="Gene3D" id="3.90.550.10">
    <property type="entry name" value="Spore Coat Polysaccharide Biosynthesis Protein SpsA, Chain A"/>
    <property type="match status" value="1"/>
</dbReference>
<dbReference type="GO" id="GO:0016758">
    <property type="term" value="F:hexosyltransferase activity"/>
    <property type="evidence" value="ECO:0007669"/>
    <property type="project" value="UniProtKB-ARBA"/>
</dbReference>
<evidence type="ECO:0000313" key="2">
    <source>
        <dbReference type="EMBL" id="RHK48135.1"/>
    </source>
</evidence>
<reference evidence="2 3" key="1">
    <citation type="submission" date="2018-08" db="EMBL/GenBank/DDBJ databases">
        <title>A genome reference for cultivated species of the human gut microbiota.</title>
        <authorList>
            <person name="Zou Y."/>
            <person name="Xue W."/>
            <person name="Luo G."/>
        </authorList>
    </citation>
    <scope>NUCLEOTIDE SEQUENCE [LARGE SCALE GENOMIC DNA]</scope>
    <source>
        <strain evidence="2 3">AF42-9</strain>
    </source>
</reference>
<comment type="caution">
    <text evidence="2">The sequence shown here is derived from an EMBL/GenBank/DDBJ whole genome shotgun (WGS) entry which is preliminary data.</text>
</comment>
<dbReference type="OrthoDB" id="9802649at2"/>
<dbReference type="AlphaFoldDB" id="A0A3R6FH15"/>
<dbReference type="PANTHER" id="PTHR22916">
    <property type="entry name" value="GLYCOSYLTRANSFERASE"/>
    <property type="match status" value="1"/>
</dbReference>
<protein>
    <submittedName>
        <fullName evidence="2">Glycosyltransferase</fullName>
    </submittedName>
</protein>
<dbReference type="Pfam" id="PF00535">
    <property type="entry name" value="Glycos_transf_2"/>
    <property type="match status" value="1"/>
</dbReference>
<sequence>MNQTETVAVVMCTYNGASRYLAEQLDSLFAQTLKPKEIIVQDDCSTDNTMELLADYARRAPDGVQMRVYQNAQQQGINRNFFSAMRRSTANLIAVCDQDDIWLPTKLEEQCAAIGQNMMCVCRSVPFTETDAEVRYDSRRPNCNLIRLFYASMMGHCQVLRRELLDVIPTEEECPEIYRRTCYDVMTATAAAALDSIVLIDRVLVRQRRYAEAATYVGVDTHRVRSADNAAYMVWYGVRNYSRVKPRMNAHFAARRDFLLWVERKSKATPSVPTTDNAIFRDGLRLLGYETGRGLKAFFGLQRMYVRYRHRIFYTHETDPVALLRALLHPFMQIYNYRYL</sequence>
<dbReference type="EMBL" id="QRNO01000071">
    <property type="protein sequence ID" value="RHK48135.1"/>
    <property type="molecule type" value="Genomic_DNA"/>
</dbReference>
<keyword evidence="2" id="KW-0808">Transferase</keyword>
<dbReference type="Proteomes" id="UP000286598">
    <property type="component" value="Unassembled WGS sequence"/>
</dbReference>